<keyword evidence="4" id="KW-1185">Reference proteome</keyword>
<evidence type="ECO:0000256" key="2">
    <source>
        <dbReference type="SAM" id="Phobius"/>
    </source>
</evidence>
<name>A0A6G6WBF6_9ACTN</name>
<keyword evidence="2" id="KW-0472">Membrane</keyword>
<evidence type="ECO:0000256" key="1">
    <source>
        <dbReference type="SAM" id="MobiDB-lite"/>
    </source>
</evidence>
<reference evidence="3 4" key="1">
    <citation type="submission" date="2020-02" db="EMBL/GenBank/DDBJ databases">
        <title>Full genome sequence of Nocardioides sp. R-3366.</title>
        <authorList>
            <person name="Im W.-T."/>
        </authorList>
    </citation>
    <scope>NUCLEOTIDE SEQUENCE [LARGE SCALE GENOMIC DNA]</scope>
    <source>
        <strain evidence="3 4">R-3366</strain>
    </source>
</reference>
<feature type="compositionally biased region" description="Basic and acidic residues" evidence="1">
    <location>
        <begin position="39"/>
        <end position="49"/>
    </location>
</feature>
<feature type="compositionally biased region" description="Basic and acidic residues" evidence="1">
    <location>
        <begin position="1"/>
        <end position="10"/>
    </location>
</feature>
<proteinExistence type="predicted"/>
<dbReference type="AlphaFoldDB" id="A0A6G6WBF6"/>
<dbReference type="KEGG" id="nano:G5V58_06935"/>
<feature type="transmembrane region" description="Helical" evidence="2">
    <location>
        <begin position="112"/>
        <end position="130"/>
    </location>
</feature>
<evidence type="ECO:0000313" key="3">
    <source>
        <dbReference type="EMBL" id="QIG42546.1"/>
    </source>
</evidence>
<sequence length="147" mass="16242">MQRDSDEDAWRAIVENYGDRVELDDDPVDQSPAQPGADAGREERLERLFRPLPQPAEAREPVQEDPEDAFVPPPPPPLPTVAPDRMVAWGGLFGSPSVLLICLILGVHLPPWLGYLLVAAFIGGFVYLVVHMPRGEDVDPWDDGARL</sequence>
<protein>
    <submittedName>
        <fullName evidence="3">Uncharacterized protein</fullName>
    </submittedName>
</protein>
<dbReference type="RefSeq" id="WP_165230283.1">
    <property type="nucleotide sequence ID" value="NZ_CP049257.1"/>
</dbReference>
<evidence type="ECO:0000313" key="4">
    <source>
        <dbReference type="Proteomes" id="UP000502996"/>
    </source>
</evidence>
<organism evidence="3 4">
    <name type="scientific">Nocardioides anomalus</name>
    <dbReference type="NCBI Taxonomy" id="2712223"/>
    <lineage>
        <taxon>Bacteria</taxon>
        <taxon>Bacillati</taxon>
        <taxon>Actinomycetota</taxon>
        <taxon>Actinomycetes</taxon>
        <taxon>Propionibacteriales</taxon>
        <taxon>Nocardioidaceae</taxon>
        <taxon>Nocardioides</taxon>
    </lineage>
</organism>
<feature type="transmembrane region" description="Helical" evidence="2">
    <location>
        <begin position="86"/>
        <end position="106"/>
    </location>
</feature>
<gene>
    <name evidence="3" type="ORF">G5V58_06935</name>
</gene>
<keyword evidence="2" id="KW-0812">Transmembrane</keyword>
<accession>A0A6G6WBF6</accession>
<feature type="region of interest" description="Disordered" evidence="1">
    <location>
        <begin position="1"/>
        <end position="78"/>
    </location>
</feature>
<keyword evidence="2" id="KW-1133">Transmembrane helix</keyword>
<dbReference type="Proteomes" id="UP000502996">
    <property type="component" value="Chromosome"/>
</dbReference>
<dbReference type="EMBL" id="CP049257">
    <property type="protein sequence ID" value="QIG42546.1"/>
    <property type="molecule type" value="Genomic_DNA"/>
</dbReference>